<reference evidence="2 3" key="1">
    <citation type="submission" date="2019-07" db="EMBL/GenBank/DDBJ databases">
        <title>De Novo Assembly of kiwifruit Actinidia rufa.</title>
        <authorList>
            <person name="Sugita-Konishi S."/>
            <person name="Sato K."/>
            <person name="Mori E."/>
            <person name="Abe Y."/>
            <person name="Kisaki G."/>
            <person name="Hamano K."/>
            <person name="Suezawa K."/>
            <person name="Otani M."/>
            <person name="Fukuda T."/>
            <person name="Manabe T."/>
            <person name="Gomi K."/>
            <person name="Tabuchi M."/>
            <person name="Akimitsu K."/>
            <person name="Kataoka I."/>
        </authorList>
    </citation>
    <scope>NUCLEOTIDE SEQUENCE [LARGE SCALE GENOMIC DNA]</scope>
    <source>
        <strain evidence="3">cv. Fuchu</strain>
    </source>
</reference>
<dbReference type="Pfam" id="PF03639">
    <property type="entry name" value="Glyco_hydro_81"/>
    <property type="match status" value="1"/>
</dbReference>
<organism evidence="2 3">
    <name type="scientific">Actinidia rufa</name>
    <dbReference type="NCBI Taxonomy" id="165716"/>
    <lineage>
        <taxon>Eukaryota</taxon>
        <taxon>Viridiplantae</taxon>
        <taxon>Streptophyta</taxon>
        <taxon>Embryophyta</taxon>
        <taxon>Tracheophyta</taxon>
        <taxon>Spermatophyta</taxon>
        <taxon>Magnoliopsida</taxon>
        <taxon>eudicotyledons</taxon>
        <taxon>Gunneridae</taxon>
        <taxon>Pentapetalae</taxon>
        <taxon>asterids</taxon>
        <taxon>Ericales</taxon>
        <taxon>Actinidiaceae</taxon>
        <taxon>Actinidia</taxon>
    </lineage>
</organism>
<dbReference type="AlphaFoldDB" id="A0A7J0ELK6"/>
<dbReference type="InterPro" id="IPR040451">
    <property type="entry name" value="GH81_N"/>
</dbReference>
<dbReference type="EMBL" id="BJWL01000005">
    <property type="protein sequence ID" value="GFY86819.1"/>
    <property type="molecule type" value="Genomic_DNA"/>
</dbReference>
<evidence type="ECO:0000313" key="2">
    <source>
        <dbReference type="EMBL" id="GFY86819.1"/>
    </source>
</evidence>
<accession>A0A7J0ELK6</accession>
<dbReference type="PANTHER" id="PTHR31983:SF0">
    <property type="entry name" value="GLUCAN ENDO-1,3-BETA-D-GLUCOSIDASE 2"/>
    <property type="match status" value="1"/>
</dbReference>
<dbReference type="PANTHER" id="PTHR31983">
    <property type="entry name" value="ENDO-1,3(4)-BETA-GLUCANASE 1"/>
    <property type="match status" value="1"/>
</dbReference>
<dbReference type="Proteomes" id="UP000585474">
    <property type="component" value="Unassembled WGS sequence"/>
</dbReference>
<dbReference type="GO" id="GO:0052861">
    <property type="term" value="F:endo-1,3(4)-beta-glucanase activity"/>
    <property type="evidence" value="ECO:0007669"/>
    <property type="project" value="InterPro"/>
</dbReference>
<evidence type="ECO:0000259" key="1">
    <source>
        <dbReference type="Pfam" id="PF03639"/>
    </source>
</evidence>
<name>A0A7J0ELK6_9ERIC</name>
<keyword evidence="2" id="KW-0378">Hydrolase</keyword>
<dbReference type="OrthoDB" id="1741381at2759"/>
<proteinExistence type="predicted"/>
<dbReference type="InterPro" id="IPR005200">
    <property type="entry name" value="Endo-beta-glucanase"/>
</dbReference>
<protein>
    <submittedName>
        <fullName evidence="2">Glycosyl hydrolase family 81 protein</fullName>
    </submittedName>
</protein>
<comment type="caution">
    <text evidence="2">The sequence shown here is derived from an EMBL/GenBank/DDBJ whole genome shotgun (WGS) entry which is preliminary data.</text>
</comment>
<dbReference type="Gene3D" id="2.70.98.30">
    <property type="entry name" value="Golgi alpha-mannosidase II, domain 4"/>
    <property type="match status" value="1"/>
</dbReference>
<keyword evidence="3" id="KW-1185">Reference proteome</keyword>
<evidence type="ECO:0000313" key="3">
    <source>
        <dbReference type="Proteomes" id="UP000585474"/>
    </source>
</evidence>
<sequence length="299" mass="32902">MSPPPPAEDTLRRRSHPFLFPKAQSTVLPDPSRFFSPHLLSAPLPTNSFFPKLCAQKNGDQPEYIHPYLIKSSLSSLSLCYPSQFSNSAFTYQIFNPDLTISASNNTDPNSTHVVSSFNDLSLTLDFPSSNLKFFLGGEICSCLPHPLHLRLLSGDDCEITVLEDLKYKSIDGELVGVVGDSWVLKSDPVSVTWHSIRGELVAWTLPALAREGVGEGWKGFLYALEGIYDKEGALSKIRSLNGYDDGNSLTNLLWWIHSRGDAEEGVRGEGSYAGLVTTVTRMMNCVLLSSLCIEIGLE</sequence>
<gene>
    <name evidence="2" type="ORF">Acr_05g0004580</name>
</gene>
<feature type="domain" description="Glycosyl hydrolase family 81 N-terminal" evidence="1">
    <location>
        <begin position="41"/>
        <end position="136"/>
    </location>
</feature>